<dbReference type="PANTHER" id="PTHR43094:SF1">
    <property type="entry name" value="AMINOTRANSFERASE CLASS-III"/>
    <property type="match status" value="1"/>
</dbReference>
<dbReference type="InterPro" id="IPR015424">
    <property type="entry name" value="PyrdxlP-dep_Trfase"/>
</dbReference>
<dbReference type="PANTHER" id="PTHR43094">
    <property type="entry name" value="AMINOTRANSFERASE"/>
    <property type="match status" value="1"/>
</dbReference>
<comment type="similarity">
    <text evidence="1 3">Belongs to the class-III pyridoxal-phosphate-dependent aminotransferase family.</text>
</comment>
<evidence type="ECO:0000256" key="1">
    <source>
        <dbReference type="ARBA" id="ARBA00008954"/>
    </source>
</evidence>
<reference evidence="5 6" key="1">
    <citation type="journal article" date="2010" name="Cell">
        <title>The genome of Naegleria gruberi illuminates early eukaryotic versatility.</title>
        <authorList>
            <person name="Fritz-Laylin L.K."/>
            <person name="Prochnik S.E."/>
            <person name="Ginger M.L."/>
            <person name="Dacks J.B."/>
            <person name="Carpenter M.L."/>
            <person name="Field M.C."/>
            <person name="Kuo A."/>
            <person name="Paredez A."/>
            <person name="Chapman J."/>
            <person name="Pham J."/>
            <person name="Shu S."/>
            <person name="Neupane R."/>
            <person name="Cipriano M."/>
            <person name="Mancuso J."/>
            <person name="Tu H."/>
            <person name="Salamov A."/>
            <person name="Lindquist E."/>
            <person name="Shapiro H."/>
            <person name="Lucas S."/>
            <person name="Grigoriev I.V."/>
            <person name="Cande W.Z."/>
            <person name="Fulton C."/>
            <person name="Rokhsar D.S."/>
            <person name="Dawson S.C."/>
        </authorList>
    </citation>
    <scope>NUCLEOTIDE SEQUENCE [LARGE SCALE GENOMIC DNA]</scope>
    <source>
        <strain evidence="5 6">NEG-M</strain>
    </source>
</reference>
<dbReference type="KEGG" id="ngr:NAEGRDRAFT_72281"/>
<dbReference type="OrthoDB" id="10261433at2759"/>
<feature type="compositionally biased region" description="Polar residues" evidence="4">
    <location>
        <begin position="1"/>
        <end position="13"/>
    </location>
</feature>
<dbReference type="FunCoup" id="D2VTF5">
    <property type="interactions" value="2"/>
</dbReference>
<dbReference type="VEuPathDB" id="AmoebaDB:NAEGRDRAFT_72281"/>
<dbReference type="InParanoid" id="D2VTF5"/>
<keyword evidence="6" id="KW-1185">Reference proteome</keyword>
<dbReference type="Gene3D" id="3.40.640.10">
    <property type="entry name" value="Type I PLP-dependent aspartate aminotransferase-like (Major domain)"/>
    <property type="match status" value="1"/>
</dbReference>
<organism evidence="6">
    <name type="scientific">Naegleria gruberi</name>
    <name type="common">Amoeba</name>
    <dbReference type="NCBI Taxonomy" id="5762"/>
    <lineage>
        <taxon>Eukaryota</taxon>
        <taxon>Discoba</taxon>
        <taxon>Heterolobosea</taxon>
        <taxon>Tetramitia</taxon>
        <taxon>Eutetramitia</taxon>
        <taxon>Vahlkampfiidae</taxon>
        <taxon>Naegleria</taxon>
    </lineage>
</organism>
<dbReference type="EMBL" id="GG738896">
    <property type="protein sequence ID" value="EFC39923.1"/>
    <property type="molecule type" value="Genomic_DNA"/>
</dbReference>
<dbReference type="InterPro" id="IPR005814">
    <property type="entry name" value="Aminotrans_3"/>
</dbReference>
<evidence type="ECO:0000256" key="3">
    <source>
        <dbReference type="RuleBase" id="RU003560"/>
    </source>
</evidence>
<dbReference type="PIRSF" id="PIRSF000521">
    <property type="entry name" value="Transaminase_4ab_Lys_Orn"/>
    <property type="match status" value="1"/>
</dbReference>
<evidence type="ECO:0000256" key="2">
    <source>
        <dbReference type="ARBA" id="ARBA00022898"/>
    </source>
</evidence>
<dbReference type="SUPFAM" id="SSF53383">
    <property type="entry name" value="PLP-dependent transferases"/>
    <property type="match status" value="1"/>
</dbReference>
<dbReference type="InterPro" id="IPR015422">
    <property type="entry name" value="PyrdxlP-dep_Trfase_small"/>
</dbReference>
<protein>
    <submittedName>
        <fullName evidence="5">Predicted protein</fullName>
    </submittedName>
</protein>
<evidence type="ECO:0000313" key="5">
    <source>
        <dbReference type="EMBL" id="EFC39923.1"/>
    </source>
</evidence>
<evidence type="ECO:0000313" key="6">
    <source>
        <dbReference type="Proteomes" id="UP000006671"/>
    </source>
</evidence>
<proteinExistence type="inferred from homology"/>
<dbReference type="STRING" id="5762.D2VTF5"/>
<dbReference type="AlphaFoldDB" id="D2VTF5"/>
<dbReference type="Pfam" id="PF00202">
    <property type="entry name" value="Aminotran_3"/>
    <property type="match status" value="1"/>
</dbReference>
<dbReference type="GO" id="GO:0008483">
    <property type="term" value="F:transaminase activity"/>
    <property type="evidence" value="ECO:0007669"/>
    <property type="project" value="InterPro"/>
</dbReference>
<dbReference type="eggNOG" id="KOG1404">
    <property type="taxonomic scope" value="Eukaryota"/>
</dbReference>
<dbReference type="GO" id="GO:0030170">
    <property type="term" value="F:pyridoxal phosphate binding"/>
    <property type="evidence" value="ECO:0007669"/>
    <property type="project" value="InterPro"/>
</dbReference>
<evidence type="ECO:0000256" key="4">
    <source>
        <dbReference type="SAM" id="MobiDB-lite"/>
    </source>
</evidence>
<dbReference type="GeneID" id="8854456"/>
<keyword evidence="2 3" id="KW-0663">Pyridoxal phosphate</keyword>
<name>D2VTF5_NAEGR</name>
<dbReference type="RefSeq" id="XP_002672667.1">
    <property type="nucleotide sequence ID" value="XM_002672621.1"/>
</dbReference>
<sequence length="508" mass="57695">MVESKLYQQNPIQDQLKPPLSTDLTAPSSFLESTANFPSSSEESPSREEWVFRDNRSLIHSNHELGSSVHSIVFQKAKDSYYWDVNNVQYLDMIGGLHTCHIGHGREEMAQVAYNQMKTMEFAPNIYNYSHSSAIKCAEKLVSITKHEYPSMERVYFTSGGSEAVEASIHLAERYWSLLNNSQTKKKIISFRNCYHGSTFVSSSLNEQVGKDEYGYQNLKGPTDRFSKDSIFLSIDFPHDFIVNSFQKHTQHANNGFFIAEQLENLIKLEGPENIAAFIAEPIQGVNGALEPHKDFFPLARRICDKYGVLLIADEVMTGFGKTGKWFGLSHYGIEPDIVVFGKGVTSGYLPLGGMMLARHLCQVLFKANIEHPFLHEFTFSGHPVCCEIVMKNLEIMFDENLVQRAAVMGTQLKSTLVQRLQGIPHFKEVSGMGFMLGLIFDEHVSAKRIHEELATCYHILVDYSRQNDRVVLITPPFNIHERDLNIFVDSIEQCVRNIVNTQQSTYH</sequence>
<dbReference type="CDD" id="cd00610">
    <property type="entry name" value="OAT_like"/>
    <property type="match status" value="1"/>
</dbReference>
<dbReference type="Gene3D" id="3.90.1150.10">
    <property type="entry name" value="Aspartate Aminotransferase, domain 1"/>
    <property type="match status" value="1"/>
</dbReference>
<dbReference type="InterPro" id="IPR015421">
    <property type="entry name" value="PyrdxlP-dep_Trfase_major"/>
</dbReference>
<gene>
    <name evidence="5" type="ORF">NAEGRDRAFT_72281</name>
</gene>
<feature type="region of interest" description="Disordered" evidence="4">
    <location>
        <begin position="1"/>
        <end position="26"/>
    </location>
</feature>
<dbReference type="Proteomes" id="UP000006671">
    <property type="component" value="Unassembled WGS sequence"/>
</dbReference>
<dbReference type="OMA" id="GQMSCLL"/>
<accession>D2VTF5</accession>